<dbReference type="NCBIfam" id="TIGR04149">
    <property type="entry name" value="GG_sam_targ_CFB"/>
    <property type="match status" value="1"/>
</dbReference>
<evidence type="ECO:0000313" key="1">
    <source>
        <dbReference type="EMBL" id="MCT2407946.1"/>
    </source>
</evidence>
<comment type="caution">
    <text evidence="1">The sequence shown here is derived from an EMBL/GenBank/DDBJ whole genome shotgun (WGS) entry which is preliminary data.</text>
</comment>
<protein>
    <submittedName>
        <fullName evidence="1">TIGR04149 family rSAM-modified RiPP</fullName>
    </submittedName>
</protein>
<organism evidence="1 2">
    <name type="scientific">Chryseobacterium pyrolae</name>
    <dbReference type="NCBI Taxonomy" id="2987481"/>
    <lineage>
        <taxon>Bacteria</taxon>
        <taxon>Pseudomonadati</taxon>
        <taxon>Bacteroidota</taxon>
        <taxon>Flavobacteriia</taxon>
        <taxon>Flavobacteriales</taxon>
        <taxon>Weeksellaceae</taxon>
        <taxon>Chryseobacterium group</taxon>
        <taxon>Chryseobacterium</taxon>
    </lineage>
</organism>
<accession>A0ABT2IH45</accession>
<dbReference type="EMBL" id="JANZQH010000004">
    <property type="protein sequence ID" value="MCT2407946.1"/>
    <property type="molecule type" value="Genomic_DNA"/>
</dbReference>
<evidence type="ECO:0000313" key="2">
    <source>
        <dbReference type="Proteomes" id="UP001142057"/>
    </source>
</evidence>
<reference evidence="1" key="1">
    <citation type="submission" date="2022-08" db="EMBL/GenBank/DDBJ databases">
        <title>Chryseobacterium antibioticum,isolated from the rhizosphere soil of Pyrola in Tibet.</title>
        <authorList>
            <person name="Kan Y."/>
        </authorList>
    </citation>
    <scope>NUCLEOTIDE SEQUENCE</scope>
    <source>
        <strain evidence="1">Pc2-12</strain>
    </source>
</reference>
<proteinExistence type="predicted"/>
<dbReference type="InterPro" id="IPR026408">
    <property type="entry name" value="GG_sam_targ_CFB"/>
</dbReference>
<gene>
    <name evidence="1" type="ORF">NZD88_10395</name>
</gene>
<name>A0ABT2IH45_9FLAO</name>
<dbReference type="Proteomes" id="UP001142057">
    <property type="component" value="Unassembled WGS sequence"/>
</dbReference>
<sequence length="107" mass="12016">MLHSDLFFYYLRRSFSKLYKLKPSKKINSMKKTNLSKLSRTELKDVFGGYLYPAPCPGGCPGEGMIRCPDGSTTMTNFICMGNRCEPAAMCKPLVLEPFPDPIIITP</sequence>
<keyword evidence="2" id="KW-1185">Reference proteome</keyword>